<reference evidence="2" key="2">
    <citation type="submission" date="2002-05" db="EMBL/GenBank/DDBJ databases">
        <title>Oryza sativa nipponbare(GA3) genomic DNA, chromosome 8, BAC clone:OSJNBa0007M04.</title>
        <authorList>
            <person name="Sasaki T."/>
            <person name="Matsumoto T."/>
            <person name="Katayose Y."/>
        </authorList>
    </citation>
    <scope>NUCLEOTIDE SEQUENCE</scope>
</reference>
<dbReference type="EMBL" id="AP005158">
    <property type="protein sequence ID" value="BAC99713.2"/>
    <property type="molecule type" value="Genomic_DNA"/>
</dbReference>
<dbReference type="Proteomes" id="UP000000763">
    <property type="component" value="Chromosome 8"/>
</dbReference>
<evidence type="ECO:0000313" key="2">
    <source>
        <dbReference type="EMBL" id="BAC99713.2"/>
    </source>
</evidence>
<reference evidence="3" key="3">
    <citation type="journal article" date="2005" name="Nature">
        <title>The map-based sequence of the rice genome.</title>
        <authorList>
            <consortium name="International rice genome sequencing project (IRGSP)"/>
            <person name="Matsumoto T."/>
            <person name="Wu J."/>
            <person name="Kanamori H."/>
            <person name="Katayose Y."/>
            <person name="Fujisawa M."/>
            <person name="Namiki N."/>
            <person name="Mizuno H."/>
            <person name="Yamamoto K."/>
            <person name="Antonio B.A."/>
            <person name="Baba T."/>
            <person name="Sakata K."/>
            <person name="Nagamura Y."/>
            <person name="Aoki H."/>
            <person name="Arikawa K."/>
            <person name="Arita K."/>
            <person name="Bito T."/>
            <person name="Chiden Y."/>
            <person name="Fujitsuka N."/>
            <person name="Fukunaka R."/>
            <person name="Hamada M."/>
            <person name="Harada C."/>
            <person name="Hayashi A."/>
            <person name="Hijishita S."/>
            <person name="Honda M."/>
            <person name="Hosokawa S."/>
            <person name="Ichikawa Y."/>
            <person name="Idonuma A."/>
            <person name="Iijima M."/>
            <person name="Ikeda M."/>
            <person name="Ikeno M."/>
            <person name="Ito K."/>
            <person name="Ito S."/>
            <person name="Ito T."/>
            <person name="Ito Y."/>
            <person name="Ito Y."/>
            <person name="Iwabuchi A."/>
            <person name="Kamiya K."/>
            <person name="Karasawa W."/>
            <person name="Kurita K."/>
            <person name="Katagiri S."/>
            <person name="Kikuta A."/>
            <person name="Kobayashi H."/>
            <person name="Kobayashi N."/>
            <person name="Machita K."/>
            <person name="Maehara T."/>
            <person name="Masukawa M."/>
            <person name="Mizubayashi T."/>
            <person name="Mukai Y."/>
            <person name="Nagasaki H."/>
            <person name="Nagata Y."/>
            <person name="Naito S."/>
            <person name="Nakashima M."/>
            <person name="Nakama Y."/>
            <person name="Nakamichi Y."/>
            <person name="Nakamura M."/>
            <person name="Meguro A."/>
            <person name="Negishi M."/>
            <person name="Ohta I."/>
            <person name="Ohta T."/>
            <person name="Okamoto M."/>
            <person name="Ono N."/>
            <person name="Saji S."/>
            <person name="Sakaguchi M."/>
            <person name="Sakai K."/>
            <person name="Shibata M."/>
            <person name="Shimokawa T."/>
            <person name="Song J."/>
            <person name="Takazaki Y."/>
            <person name="Terasawa K."/>
            <person name="Tsugane M."/>
            <person name="Tsuji K."/>
            <person name="Ueda S."/>
            <person name="Waki K."/>
            <person name="Yamagata H."/>
            <person name="Yamamoto M."/>
            <person name="Yamamoto S."/>
            <person name="Yamane H."/>
            <person name="Yoshiki S."/>
            <person name="Yoshihara R."/>
            <person name="Yukawa K."/>
            <person name="Zhong H."/>
            <person name="Yano M."/>
            <person name="Yuan Q."/>
            <person name="Ouyang S."/>
            <person name="Liu J."/>
            <person name="Jones K.M."/>
            <person name="Gansberger K."/>
            <person name="Moffat K."/>
            <person name="Hill J."/>
            <person name="Bera J."/>
            <person name="Fadrosh D."/>
            <person name="Jin S."/>
            <person name="Johri S."/>
            <person name="Kim M."/>
            <person name="Overton L."/>
            <person name="Reardon M."/>
            <person name="Tsitrin T."/>
            <person name="Vuong H."/>
            <person name="Weaver B."/>
            <person name="Ciecko A."/>
            <person name="Tallon L."/>
            <person name="Jackson J."/>
            <person name="Pai G."/>
            <person name="Aken S.V."/>
            <person name="Utterback T."/>
            <person name="Reidmuller S."/>
            <person name="Feldblyum T."/>
            <person name="Hsiao J."/>
            <person name="Zismann V."/>
            <person name="Iobst S."/>
            <person name="de Vazeille A.R."/>
            <person name="Buell C.R."/>
            <person name="Ying K."/>
            <person name="Li Y."/>
            <person name="Lu T."/>
            <person name="Huang Y."/>
            <person name="Zhao Q."/>
            <person name="Feng Q."/>
            <person name="Zhang L."/>
            <person name="Zhu J."/>
            <person name="Weng Q."/>
            <person name="Mu J."/>
            <person name="Lu Y."/>
            <person name="Fan D."/>
            <person name="Liu Y."/>
            <person name="Guan J."/>
            <person name="Zhang Y."/>
            <person name="Yu S."/>
            <person name="Liu X."/>
            <person name="Zhang Y."/>
            <person name="Hong G."/>
            <person name="Han B."/>
            <person name="Choisne N."/>
            <person name="Demange N."/>
            <person name="Orjeda G."/>
            <person name="Samain S."/>
            <person name="Cattolico L."/>
            <person name="Pelletier E."/>
            <person name="Couloux A."/>
            <person name="Segurens B."/>
            <person name="Wincker P."/>
            <person name="D'Hont A."/>
            <person name="Scarpelli C."/>
            <person name="Weissenbach J."/>
            <person name="Salanoubat M."/>
            <person name="Quetier F."/>
            <person name="Yu Y."/>
            <person name="Kim H.R."/>
            <person name="Rambo T."/>
            <person name="Currie J."/>
            <person name="Collura K."/>
            <person name="Luo M."/>
            <person name="Yang T."/>
            <person name="Ammiraju J.S.S."/>
            <person name="Engler F."/>
            <person name="Soderlund C."/>
            <person name="Wing R.A."/>
            <person name="Palmer L.E."/>
            <person name="de la Bastide M."/>
            <person name="Spiegel L."/>
            <person name="Nascimento L."/>
            <person name="Zutavern T."/>
            <person name="O'Shaughnessy A."/>
            <person name="Dike S."/>
            <person name="Dedhia N."/>
            <person name="Preston R."/>
            <person name="Balija V."/>
            <person name="McCombie W.R."/>
            <person name="Chow T."/>
            <person name="Chen H."/>
            <person name="Chung M."/>
            <person name="Chen C."/>
            <person name="Shaw J."/>
            <person name="Wu H."/>
            <person name="Hsiao K."/>
            <person name="Chao Y."/>
            <person name="Chu M."/>
            <person name="Cheng C."/>
            <person name="Hour A."/>
            <person name="Lee P."/>
            <person name="Lin S."/>
            <person name="Lin Y."/>
            <person name="Liou J."/>
            <person name="Liu S."/>
            <person name="Hsing Y."/>
            <person name="Raghuvanshi S."/>
            <person name="Mohanty A."/>
            <person name="Bharti A.K."/>
            <person name="Gaur A."/>
            <person name="Gupta V."/>
            <person name="Kumar D."/>
            <person name="Ravi V."/>
            <person name="Vij S."/>
            <person name="Kapur A."/>
            <person name="Khurana P."/>
            <person name="Khurana P."/>
            <person name="Khurana J.P."/>
            <person name="Tyagi A.K."/>
            <person name="Gaikwad K."/>
            <person name="Singh A."/>
            <person name="Dalal V."/>
            <person name="Srivastava S."/>
            <person name="Dixit A."/>
            <person name="Pal A.K."/>
            <person name="Ghazi I.A."/>
            <person name="Yadav M."/>
            <person name="Pandit A."/>
            <person name="Bhargava A."/>
            <person name="Sureshbabu K."/>
            <person name="Batra K."/>
            <person name="Sharma T.R."/>
            <person name="Mohapatra T."/>
            <person name="Singh N.K."/>
            <person name="Messing J."/>
            <person name="Nelson A.B."/>
            <person name="Fuks G."/>
            <person name="Kavchok S."/>
            <person name="Keizer G."/>
            <person name="Linton E."/>
            <person name="Llaca V."/>
            <person name="Song R."/>
            <person name="Tanyolac B."/>
            <person name="Young S."/>
            <person name="Ho-Il K."/>
            <person name="Hahn J.H."/>
            <person name="Sangsakoo G."/>
            <person name="Vanavichit A."/>
            <person name="de Mattos Luiz.A.T."/>
            <person name="Zimmer P.D."/>
            <person name="Malone G."/>
            <person name="Dellagostin O."/>
            <person name="de Oliveira A.C."/>
            <person name="Bevan M."/>
            <person name="Bancroft I."/>
            <person name="Minx P."/>
            <person name="Cordum H."/>
            <person name="Wilson R."/>
            <person name="Cheng Z."/>
            <person name="Jin W."/>
            <person name="Jiang J."/>
            <person name="Leong S.A."/>
            <person name="Iwama H."/>
            <person name="Gojobori T."/>
            <person name="Itoh T."/>
            <person name="Niimura Y."/>
            <person name="Fujii Y."/>
            <person name="Habara T."/>
            <person name="Sakai H."/>
            <person name="Sato Y."/>
            <person name="Wilson G."/>
            <person name="Kumar K."/>
            <person name="McCouch S."/>
            <person name="Juretic N."/>
            <person name="Hoen D."/>
            <person name="Wright S."/>
            <person name="Bruskiewich R."/>
            <person name="Bureau T."/>
            <person name="Miyao A."/>
            <person name="Hirochika H."/>
            <person name="Nishikawa T."/>
            <person name="Kadowaki K."/>
            <person name="Sugiura M."/>
            <person name="Burr B."/>
            <person name="Sasaki T."/>
        </authorList>
    </citation>
    <scope>NUCLEOTIDE SEQUENCE [LARGE SCALE GENOMIC DNA]</scope>
    <source>
        <strain evidence="3">cv. Nipponbare</strain>
    </source>
</reference>
<reference evidence="3" key="4">
    <citation type="journal article" date="2008" name="Nucleic Acids Res.">
        <title>The rice annotation project database (RAP-DB): 2008 update.</title>
        <authorList>
            <consortium name="The rice annotation project (RAP)"/>
        </authorList>
    </citation>
    <scope>GENOME REANNOTATION</scope>
    <source>
        <strain evidence="3">cv. Nipponbare</strain>
    </source>
</reference>
<proteinExistence type="predicted"/>
<name>Q6Z547_ORYSJ</name>
<sequence length="67" mass="6915">MGFELAHRSKGQNLNDFEPQSTCLLACSAIPSGKSTMACTAHLGCPAKQSNTVATTAFLLDLAGDTA</sequence>
<gene>
    <name evidence="2" type="ORF">OSJNBa0007M04.47</name>
    <name evidence="1" type="ORF">P0433E10.1</name>
</gene>
<dbReference type="AlphaFoldDB" id="Q6Z547"/>
<reference evidence="1" key="1">
    <citation type="submission" date="2002-01" db="EMBL/GenBank/DDBJ databases">
        <title>Oryza sativa nipponbare(GA3) genomic DNA, chromosome 8, PAC clone:P0433E10.</title>
        <authorList>
            <person name="Sasaki T."/>
            <person name="Matsumoto T."/>
            <person name="Yamamoto K."/>
        </authorList>
    </citation>
    <scope>NUCLEOTIDE SEQUENCE</scope>
</reference>
<evidence type="ECO:0000313" key="3">
    <source>
        <dbReference type="Proteomes" id="UP000000763"/>
    </source>
</evidence>
<evidence type="ECO:0000313" key="1">
    <source>
        <dbReference type="EMBL" id="BAC98572.2"/>
    </source>
</evidence>
<protein>
    <submittedName>
        <fullName evidence="2">Uncharacterized protein</fullName>
    </submittedName>
</protein>
<organism evidence="2 3">
    <name type="scientific">Oryza sativa subsp. japonica</name>
    <name type="common">Rice</name>
    <dbReference type="NCBI Taxonomy" id="39947"/>
    <lineage>
        <taxon>Eukaryota</taxon>
        <taxon>Viridiplantae</taxon>
        <taxon>Streptophyta</taxon>
        <taxon>Embryophyta</taxon>
        <taxon>Tracheophyta</taxon>
        <taxon>Spermatophyta</taxon>
        <taxon>Magnoliopsida</taxon>
        <taxon>Liliopsida</taxon>
        <taxon>Poales</taxon>
        <taxon>Poaceae</taxon>
        <taxon>BOP clade</taxon>
        <taxon>Oryzoideae</taxon>
        <taxon>Oryzeae</taxon>
        <taxon>Oryzinae</taxon>
        <taxon>Oryza</taxon>
        <taxon>Oryza sativa</taxon>
    </lineage>
</organism>
<dbReference type="EMBL" id="AP004667">
    <property type="protein sequence ID" value="BAC98572.2"/>
    <property type="molecule type" value="Genomic_DNA"/>
</dbReference>
<accession>Q6Z547</accession>